<evidence type="ECO:0000313" key="1">
    <source>
        <dbReference type="EMBL" id="KAK6629850.1"/>
    </source>
</evidence>
<gene>
    <name evidence="1" type="ORF">RUM43_003671</name>
</gene>
<sequence>MDNDYWEIDNKNSYEVNIKAYVPIQTFGTITKFIQRQHRQGQEKEGPLVRGPIFLVQTFVLNDNFKKTSLMSSFGFNETVARWTSASVHSSGTDAVKVAFEGLTIHSNAKAMSLCPGIYCRVVSWRQHVKETWQQCASDSEKVKT</sequence>
<name>A0AAN8NX59_POLSC</name>
<evidence type="ECO:0000313" key="2">
    <source>
        <dbReference type="Proteomes" id="UP001372834"/>
    </source>
</evidence>
<protein>
    <submittedName>
        <fullName evidence="1">Uncharacterized protein</fullName>
    </submittedName>
</protein>
<reference evidence="1 2" key="1">
    <citation type="submission" date="2023-10" db="EMBL/GenBank/DDBJ databases">
        <title>Genomes of two closely related lineages of the louse Polyplax serrata with different host specificities.</title>
        <authorList>
            <person name="Martinu J."/>
            <person name="Tarabai H."/>
            <person name="Stefka J."/>
            <person name="Hypsa V."/>
        </authorList>
    </citation>
    <scope>NUCLEOTIDE SEQUENCE [LARGE SCALE GENOMIC DNA]</scope>
    <source>
        <strain evidence="1">HR10_N</strain>
    </source>
</reference>
<comment type="caution">
    <text evidence="1">The sequence shown here is derived from an EMBL/GenBank/DDBJ whole genome shotgun (WGS) entry which is preliminary data.</text>
</comment>
<dbReference type="AlphaFoldDB" id="A0AAN8NX59"/>
<organism evidence="1 2">
    <name type="scientific">Polyplax serrata</name>
    <name type="common">Common mouse louse</name>
    <dbReference type="NCBI Taxonomy" id="468196"/>
    <lineage>
        <taxon>Eukaryota</taxon>
        <taxon>Metazoa</taxon>
        <taxon>Ecdysozoa</taxon>
        <taxon>Arthropoda</taxon>
        <taxon>Hexapoda</taxon>
        <taxon>Insecta</taxon>
        <taxon>Pterygota</taxon>
        <taxon>Neoptera</taxon>
        <taxon>Paraneoptera</taxon>
        <taxon>Psocodea</taxon>
        <taxon>Troctomorpha</taxon>
        <taxon>Phthiraptera</taxon>
        <taxon>Anoplura</taxon>
        <taxon>Polyplacidae</taxon>
        <taxon>Polyplax</taxon>
    </lineage>
</organism>
<proteinExistence type="predicted"/>
<accession>A0AAN8NX59</accession>
<dbReference type="EMBL" id="JAWJWE010000036">
    <property type="protein sequence ID" value="KAK6629850.1"/>
    <property type="molecule type" value="Genomic_DNA"/>
</dbReference>
<dbReference type="Proteomes" id="UP001372834">
    <property type="component" value="Unassembled WGS sequence"/>
</dbReference>